<name>A0ABZ2WHL0_9HYPO</name>
<evidence type="ECO:0000313" key="2">
    <source>
        <dbReference type="EMBL" id="WZH40173.1"/>
    </source>
</evidence>
<gene>
    <name evidence="2" type="ORF">QYS62_001101</name>
</gene>
<feature type="region of interest" description="Disordered" evidence="1">
    <location>
        <begin position="205"/>
        <end position="224"/>
    </location>
</feature>
<reference evidence="2 3" key="1">
    <citation type="submission" date="2024-04" db="EMBL/GenBank/DDBJ databases">
        <title>Complete genome sequence of Fusarium acuminatum.</title>
        <authorList>
            <person name="Lan B."/>
        </authorList>
    </citation>
    <scope>NUCLEOTIDE SEQUENCE [LARGE SCALE GENOMIC DNA]</scope>
    <source>
        <strain evidence="2">1A</strain>
    </source>
</reference>
<feature type="region of interest" description="Disordered" evidence="1">
    <location>
        <begin position="17"/>
        <end position="121"/>
    </location>
</feature>
<accession>A0ABZ2WHL0</accession>
<organism evidence="2 3">
    <name type="scientific">Fusarium acuminatum</name>
    <dbReference type="NCBI Taxonomy" id="5515"/>
    <lineage>
        <taxon>Eukaryota</taxon>
        <taxon>Fungi</taxon>
        <taxon>Dikarya</taxon>
        <taxon>Ascomycota</taxon>
        <taxon>Pezizomycotina</taxon>
        <taxon>Sordariomycetes</taxon>
        <taxon>Hypocreomycetidae</taxon>
        <taxon>Hypocreales</taxon>
        <taxon>Nectriaceae</taxon>
        <taxon>Fusarium</taxon>
        <taxon>Fusarium tricinctum species complex</taxon>
    </lineage>
</organism>
<feature type="compositionally biased region" description="Polar residues" evidence="1">
    <location>
        <begin position="50"/>
        <end position="63"/>
    </location>
</feature>
<dbReference type="Proteomes" id="UP001489902">
    <property type="component" value="Chromosome 1"/>
</dbReference>
<evidence type="ECO:0000256" key="1">
    <source>
        <dbReference type="SAM" id="MobiDB-lite"/>
    </source>
</evidence>
<evidence type="ECO:0000313" key="3">
    <source>
        <dbReference type="Proteomes" id="UP001489902"/>
    </source>
</evidence>
<keyword evidence="3" id="KW-1185">Reference proteome</keyword>
<sequence length="324" mass="35993">MSPQTVQDMALRQAAVERDFGLRPSRSNLLRTQLPAEEPEAVEPTPIETSTSSQEADSPQDSPTLPPHGIQGDDRSSTISPAEVHKDLPPILNKPTKRRRSDESRSSDEIPTLPPNFPLCPIERPDSRAVAFWRDACNAAKDADGNVSGFDAVRYLLMRPGGLGNPTPYLPDDSEAVKNMRKGTIDVDKIQRRQQEEDEIARAKEERRQANKRRYRPRGQVDRERAERRAALAAQKAQEFYEEEEATNALANNVEAASAIINNKEAVTATTTSNEEFVTATTTNSEDFITTATTDEETSATIAKDREDLCQFCGEPRDLEVEGE</sequence>
<protein>
    <submittedName>
        <fullName evidence="2">Uncharacterized protein</fullName>
    </submittedName>
</protein>
<dbReference type="EMBL" id="CP151260">
    <property type="protein sequence ID" value="WZH40173.1"/>
    <property type="molecule type" value="Genomic_DNA"/>
</dbReference>
<proteinExistence type="predicted"/>